<evidence type="ECO:0000256" key="6">
    <source>
        <dbReference type="ARBA" id="ARBA00022827"/>
    </source>
</evidence>
<dbReference type="GO" id="GO:0046872">
    <property type="term" value="F:metal ion binding"/>
    <property type="evidence" value="ECO:0007669"/>
    <property type="project" value="UniProtKB-UniRule"/>
</dbReference>
<evidence type="ECO:0000256" key="9">
    <source>
        <dbReference type="ARBA" id="ARBA00048540"/>
    </source>
</evidence>
<dbReference type="InterPro" id="IPR003374">
    <property type="entry name" value="ApbE-like_sf"/>
</dbReference>
<dbReference type="EMBL" id="DTDV01000005">
    <property type="protein sequence ID" value="HGK22945.1"/>
    <property type="molecule type" value="Genomic_DNA"/>
</dbReference>
<keyword evidence="12" id="KW-0812">Transmembrane</keyword>
<protein>
    <recommendedName>
        <fullName evidence="2 10">FAD:protein FMN transferase</fullName>
        <ecNumber evidence="1 10">2.7.1.180</ecNumber>
    </recommendedName>
    <alternativeName>
        <fullName evidence="8 10">Flavin transferase</fullName>
    </alternativeName>
</protein>
<accession>A0A7V3ZHM0</accession>
<keyword evidence="7 10" id="KW-0460">Magnesium</keyword>
<dbReference type="SUPFAM" id="SSF143631">
    <property type="entry name" value="ApbE-like"/>
    <property type="match status" value="1"/>
</dbReference>
<evidence type="ECO:0000256" key="7">
    <source>
        <dbReference type="ARBA" id="ARBA00022842"/>
    </source>
</evidence>
<comment type="catalytic activity">
    <reaction evidence="9 10">
        <text>L-threonyl-[protein] + FAD = FMN-L-threonyl-[protein] + AMP + H(+)</text>
        <dbReference type="Rhea" id="RHEA:36847"/>
        <dbReference type="Rhea" id="RHEA-COMP:11060"/>
        <dbReference type="Rhea" id="RHEA-COMP:11061"/>
        <dbReference type="ChEBI" id="CHEBI:15378"/>
        <dbReference type="ChEBI" id="CHEBI:30013"/>
        <dbReference type="ChEBI" id="CHEBI:57692"/>
        <dbReference type="ChEBI" id="CHEBI:74257"/>
        <dbReference type="ChEBI" id="CHEBI:456215"/>
        <dbReference type="EC" id="2.7.1.180"/>
    </reaction>
</comment>
<evidence type="ECO:0000256" key="11">
    <source>
        <dbReference type="PIRSR" id="PIRSR006268-2"/>
    </source>
</evidence>
<evidence type="ECO:0000256" key="8">
    <source>
        <dbReference type="ARBA" id="ARBA00031306"/>
    </source>
</evidence>
<evidence type="ECO:0000256" key="1">
    <source>
        <dbReference type="ARBA" id="ARBA00011955"/>
    </source>
</evidence>
<comment type="cofactor">
    <cofactor evidence="11">
        <name>Mg(2+)</name>
        <dbReference type="ChEBI" id="CHEBI:18420"/>
    </cofactor>
    <cofactor evidence="11">
        <name>Mn(2+)</name>
        <dbReference type="ChEBI" id="CHEBI:29035"/>
    </cofactor>
    <text evidence="11">Magnesium. Can also use manganese.</text>
</comment>
<dbReference type="InterPro" id="IPR024932">
    <property type="entry name" value="ApbE"/>
</dbReference>
<dbReference type="Pfam" id="PF02424">
    <property type="entry name" value="ApbE"/>
    <property type="match status" value="1"/>
</dbReference>
<reference evidence="13" key="1">
    <citation type="journal article" date="2020" name="mSystems">
        <title>Genome- and Community-Level Interaction Insights into Carbon Utilization and Element Cycling Functions of Hydrothermarchaeota in Hydrothermal Sediment.</title>
        <authorList>
            <person name="Zhou Z."/>
            <person name="Liu Y."/>
            <person name="Xu W."/>
            <person name="Pan J."/>
            <person name="Luo Z.H."/>
            <person name="Li M."/>
        </authorList>
    </citation>
    <scope>NUCLEOTIDE SEQUENCE [LARGE SCALE GENOMIC DNA]</scope>
    <source>
        <strain evidence="13">SpSt-70</strain>
    </source>
</reference>
<dbReference type="GO" id="GO:0016740">
    <property type="term" value="F:transferase activity"/>
    <property type="evidence" value="ECO:0007669"/>
    <property type="project" value="UniProtKB-UniRule"/>
</dbReference>
<keyword evidence="12" id="KW-1133">Transmembrane helix</keyword>
<feature type="binding site" evidence="11">
    <location>
        <position position="293"/>
    </location>
    <ligand>
        <name>Mg(2+)</name>
        <dbReference type="ChEBI" id="CHEBI:18420"/>
    </ligand>
</feature>
<sequence>MSYKGSHITKEIKIIISLLVVGFLLFLFIKNFNEQKEYYKNGILMDTFAEIRVWGKDGDKAVSDCWEKLEHLADILDRFNKKSEIYKINSNSGKWVKVSKDTIDVIEKAIYYSRLTDGYFDPTIAPILELWGFYDKDYKVPEEAVLRKELKRVDYKKIQIKDSMVFVPKGMEIDLGGIAKGYILDRLLSLLGKYKIRGALLNIGGQIGVYGRPKEDNKWEIRIRDPRRLDDYIGSVYINEGAVATSGDYERYFVKNGVRYCHLINPKTGYPQEEIMSVSVISKEAVEADALSTAFFVMGDKAMSYWQKFADLGVIIVFKDRKIWYSPNIYFVKNENY</sequence>
<keyword evidence="5 10" id="KW-0479">Metal-binding</keyword>
<feature type="transmembrane region" description="Helical" evidence="12">
    <location>
        <begin position="12"/>
        <end position="29"/>
    </location>
</feature>
<organism evidence="13">
    <name type="scientific">Dictyoglomus thermophilum</name>
    <dbReference type="NCBI Taxonomy" id="14"/>
    <lineage>
        <taxon>Bacteria</taxon>
        <taxon>Pseudomonadati</taxon>
        <taxon>Dictyoglomota</taxon>
        <taxon>Dictyoglomia</taxon>
        <taxon>Dictyoglomales</taxon>
        <taxon>Dictyoglomaceae</taxon>
        <taxon>Dictyoglomus</taxon>
    </lineage>
</organism>
<dbReference type="PANTHER" id="PTHR30040:SF2">
    <property type="entry name" value="FAD:PROTEIN FMN TRANSFERASE"/>
    <property type="match status" value="1"/>
</dbReference>
<comment type="caution">
    <text evidence="13">The sequence shown here is derived from an EMBL/GenBank/DDBJ whole genome shotgun (WGS) entry which is preliminary data.</text>
</comment>
<evidence type="ECO:0000256" key="2">
    <source>
        <dbReference type="ARBA" id="ARBA00016337"/>
    </source>
</evidence>
<evidence type="ECO:0000256" key="4">
    <source>
        <dbReference type="ARBA" id="ARBA00022679"/>
    </source>
</evidence>
<gene>
    <name evidence="13" type="ORF">ENU78_00610</name>
</gene>
<name>A0A7V3ZHM0_DICTH</name>
<keyword evidence="12" id="KW-0472">Membrane</keyword>
<evidence type="ECO:0000256" key="10">
    <source>
        <dbReference type="PIRNR" id="PIRNR006268"/>
    </source>
</evidence>
<dbReference type="PIRSF" id="PIRSF006268">
    <property type="entry name" value="ApbE"/>
    <property type="match status" value="1"/>
</dbReference>
<evidence type="ECO:0000256" key="12">
    <source>
        <dbReference type="SAM" id="Phobius"/>
    </source>
</evidence>
<dbReference type="AlphaFoldDB" id="A0A7V3ZHM0"/>
<comment type="similarity">
    <text evidence="10">Belongs to the ApbE family.</text>
</comment>
<keyword evidence="6 10" id="KW-0274">FAD</keyword>
<keyword evidence="4 10" id="KW-0808">Transferase</keyword>
<evidence type="ECO:0000256" key="3">
    <source>
        <dbReference type="ARBA" id="ARBA00022630"/>
    </source>
</evidence>
<keyword evidence="3 10" id="KW-0285">Flavoprotein</keyword>
<evidence type="ECO:0000256" key="5">
    <source>
        <dbReference type="ARBA" id="ARBA00022723"/>
    </source>
</evidence>
<dbReference type="PANTHER" id="PTHR30040">
    <property type="entry name" value="THIAMINE BIOSYNTHESIS LIPOPROTEIN APBE"/>
    <property type="match status" value="1"/>
</dbReference>
<feature type="binding site" evidence="11">
    <location>
        <position position="177"/>
    </location>
    <ligand>
        <name>Mg(2+)</name>
        <dbReference type="ChEBI" id="CHEBI:18420"/>
    </ligand>
</feature>
<feature type="binding site" evidence="11">
    <location>
        <position position="289"/>
    </location>
    <ligand>
        <name>Mg(2+)</name>
        <dbReference type="ChEBI" id="CHEBI:18420"/>
    </ligand>
</feature>
<dbReference type="Gene3D" id="3.10.520.10">
    <property type="entry name" value="ApbE-like domains"/>
    <property type="match status" value="1"/>
</dbReference>
<dbReference type="EC" id="2.7.1.180" evidence="1 10"/>
<proteinExistence type="inferred from homology"/>
<evidence type="ECO:0000313" key="13">
    <source>
        <dbReference type="EMBL" id="HGK22945.1"/>
    </source>
</evidence>